<dbReference type="EMBL" id="VEPZ02001236">
    <property type="protein sequence ID" value="KAE8684924.1"/>
    <property type="molecule type" value="Genomic_DNA"/>
</dbReference>
<dbReference type="AlphaFoldDB" id="A0A6A2YZ97"/>
<accession>A0A6A2YZ97</accession>
<proteinExistence type="predicted"/>
<evidence type="ECO:0000313" key="1">
    <source>
        <dbReference type="EMBL" id="KAE8684924.1"/>
    </source>
</evidence>
<reference evidence="1" key="1">
    <citation type="submission" date="2019-09" db="EMBL/GenBank/DDBJ databases">
        <title>Draft genome information of white flower Hibiscus syriacus.</title>
        <authorList>
            <person name="Kim Y.-M."/>
        </authorList>
    </citation>
    <scope>NUCLEOTIDE SEQUENCE [LARGE SCALE GENOMIC DNA]</scope>
    <source>
        <strain evidence="1">YM2019G1</strain>
    </source>
</reference>
<dbReference type="Proteomes" id="UP000436088">
    <property type="component" value="Unassembled WGS sequence"/>
</dbReference>
<keyword evidence="2" id="KW-1185">Reference proteome</keyword>
<sequence length="181" mass="20498">MDMKNKEEVKLENGLIRAVPIKKFKKLEVPNPAARNHALQVAIYNAEGIDPLSSYPEVQWRNYRTVFWVNSLGHYVTGEVVGYPNIEWNEEFGIRLIDLDTSESNILNLEVVRVRSSVDPGPSSGVVVVGRARVPLPEVPRIKQVERVGLVRFVEGKIVSEGHIVIAMKLVEVNEQWLQVF</sequence>
<protein>
    <recommendedName>
        <fullName evidence="3">C2 domain-containing protein</fullName>
    </recommendedName>
</protein>
<evidence type="ECO:0008006" key="3">
    <source>
        <dbReference type="Google" id="ProtNLM"/>
    </source>
</evidence>
<gene>
    <name evidence="1" type="ORF">F3Y22_tig00111105pilonHSYRG00740</name>
</gene>
<name>A0A6A2YZ97_HIBSY</name>
<comment type="caution">
    <text evidence="1">The sequence shown here is derived from an EMBL/GenBank/DDBJ whole genome shotgun (WGS) entry which is preliminary data.</text>
</comment>
<evidence type="ECO:0000313" key="2">
    <source>
        <dbReference type="Proteomes" id="UP000436088"/>
    </source>
</evidence>
<dbReference type="PANTHER" id="PTHR38365:SF1">
    <property type="entry name" value="C2 DOMAIN-CONTAINING PROTEIN"/>
    <property type="match status" value="1"/>
</dbReference>
<dbReference type="PANTHER" id="PTHR38365">
    <property type="entry name" value="C2 DOMAIN-CONTAINING PROTEIN-RELATED"/>
    <property type="match status" value="1"/>
</dbReference>
<organism evidence="1 2">
    <name type="scientific">Hibiscus syriacus</name>
    <name type="common">Rose of Sharon</name>
    <dbReference type="NCBI Taxonomy" id="106335"/>
    <lineage>
        <taxon>Eukaryota</taxon>
        <taxon>Viridiplantae</taxon>
        <taxon>Streptophyta</taxon>
        <taxon>Embryophyta</taxon>
        <taxon>Tracheophyta</taxon>
        <taxon>Spermatophyta</taxon>
        <taxon>Magnoliopsida</taxon>
        <taxon>eudicotyledons</taxon>
        <taxon>Gunneridae</taxon>
        <taxon>Pentapetalae</taxon>
        <taxon>rosids</taxon>
        <taxon>malvids</taxon>
        <taxon>Malvales</taxon>
        <taxon>Malvaceae</taxon>
        <taxon>Malvoideae</taxon>
        <taxon>Hibiscus</taxon>
    </lineage>
</organism>